<evidence type="ECO:0000256" key="3">
    <source>
        <dbReference type="ARBA" id="ARBA00022723"/>
    </source>
</evidence>
<comment type="caution">
    <text evidence="10">The sequence shown here is derived from an EMBL/GenBank/DDBJ whole genome shotgun (WGS) entry which is preliminary data.</text>
</comment>
<dbReference type="Gene3D" id="3.30.160.60">
    <property type="entry name" value="Classic Zinc Finger"/>
    <property type="match status" value="7"/>
</dbReference>
<dbReference type="InterPro" id="IPR036236">
    <property type="entry name" value="Znf_C2H2_sf"/>
</dbReference>
<feature type="domain" description="C2H2-type" evidence="9">
    <location>
        <begin position="265"/>
        <end position="292"/>
    </location>
</feature>
<feature type="domain" description="C2H2-type" evidence="9">
    <location>
        <begin position="237"/>
        <end position="264"/>
    </location>
</feature>
<dbReference type="GO" id="GO:0005634">
    <property type="term" value="C:nucleus"/>
    <property type="evidence" value="ECO:0007669"/>
    <property type="project" value="UniProtKB-SubCell"/>
</dbReference>
<keyword evidence="6" id="KW-0862">Zinc</keyword>
<dbReference type="PROSITE" id="PS00028">
    <property type="entry name" value="ZINC_FINGER_C2H2_1"/>
    <property type="match status" value="8"/>
</dbReference>
<evidence type="ECO:0000256" key="6">
    <source>
        <dbReference type="ARBA" id="ARBA00022833"/>
    </source>
</evidence>
<feature type="domain" description="C2H2-type" evidence="9">
    <location>
        <begin position="209"/>
        <end position="236"/>
    </location>
</feature>
<dbReference type="GO" id="GO:1990837">
    <property type="term" value="F:sequence-specific double-stranded DNA binding"/>
    <property type="evidence" value="ECO:0007669"/>
    <property type="project" value="UniProtKB-ARBA"/>
</dbReference>
<feature type="domain" description="C2H2-type" evidence="9">
    <location>
        <begin position="140"/>
        <end position="164"/>
    </location>
</feature>
<evidence type="ECO:0000256" key="8">
    <source>
        <dbReference type="PROSITE-ProRule" id="PRU00042"/>
    </source>
</evidence>
<dbReference type="Pfam" id="PF00096">
    <property type="entry name" value="zf-C2H2"/>
    <property type="match status" value="5"/>
</dbReference>
<protein>
    <submittedName>
        <fullName evidence="10">Zinc finger protein</fullName>
    </submittedName>
</protein>
<name>A0A0T6B6J7_9SCAR</name>
<dbReference type="FunFam" id="3.30.160.60:FF:000303">
    <property type="entry name" value="Zinc finger protein 41"/>
    <property type="match status" value="1"/>
</dbReference>
<comment type="similarity">
    <text evidence="2">Belongs to the krueppel C2H2-type zinc-finger protein family.</text>
</comment>
<keyword evidence="11" id="KW-1185">Reference proteome</keyword>
<feature type="domain" description="C2H2-type" evidence="9">
    <location>
        <begin position="112"/>
        <end position="139"/>
    </location>
</feature>
<feature type="domain" description="C2H2-type" evidence="9">
    <location>
        <begin position="55"/>
        <end position="82"/>
    </location>
</feature>
<accession>A0A0T6B6J7</accession>
<evidence type="ECO:0000256" key="2">
    <source>
        <dbReference type="ARBA" id="ARBA00006991"/>
    </source>
</evidence>
<evidence type="ECO:0000256" key="4">
    <source>
        <dbReference type="ARBA" id="ARBA00022737"/>
    </source>
</evidence>
<organism evidence="10 11">
    <name type="scientific">Oryctes borbonicus</name>
    <dbReference type="NCBI Taxonomy" id="1629725"/>
    <lineage>
        <taxon>Eukaryota</taxon>
        <taxon>Metazoa</taxon>
        <taxon>Ecdysozoa</taxon>
        <taxon>Arthropoda</taxon>
        <taxon>Hexapoda</taxon>
        <taxon>Insecta</taxon>
        <taxon>Pterygota</taxon>
        <taxon>Neoptera</taxon>
        <taxon>Endopterygota</taxon>
        <taxon>Coleoptera</taxon>
        <taxon>Polyphaga</taxon>
        <taxon>Scarabaeiformia</taxon>
        <taxon>Scarabaeidae</taxon>
        <taxon>Dynastinae</taxon>
        <taxon>Oryctes</taxon>
    </lineage>
</organism>
<dbReference type="SMART" id="SM00355">
    <property type="entry name" value="ZnF_C2H2"/>
    <property type="match status" value="10"/>
</dbReference>
<dbReference type="SUPFAM" id="SSF57667">
    <property type="entry name" value="beta-beta-alpha zinc fingers"/>
    <property type="match status" value="6"/>
</dbReference>
<feature type="domain" description="C2H2-type" evidence="9">
    <location>
        <begin position="83"/>
        <end position="106"/>
    </location>
</feature>
<dbReference type="PANTHER" id="PTHR24379">
    <property type="entry name" value="KRAB AND ZINC FINGER DOMAIN-CONTAINING"/>
    <property type="match status" value="1"/>
</dbReference>
<dbReference type="GO" id="GO:0008270">
    <property type="term" value="F:zinc ion binding"/>
    <property type="evidence" value="ECO:0007669"/>
    <property type="project" value="UniProtKB-KW"/>
</dbReference>
<dbReference type="PANTHER" id="PTHR24379:SF121">
    <property type="entry name" value="C2H2-TYPE DOMAIN-CONTAINING PROTEIN"/>
    <property type="match status" value="1"/>
</dbReference>
<keyword evidence="3" id="KW-0479">Metal-binding</keyword>
<gene>
    <name evidence="10" type="ORF">AMK59_3256</name>
</gene>
<evidence type="ECO:0000313" key="10">
    <source>
        <dbReference type="EMBL" id="KRT82947.1"/>
    </source>
</evidence>
<dbReference type="Proteomes" id="UP000051574">
    <property type="component" value="Unassembled WGS sequence"/>
</dbReference>
<dbReference type="OrthoDB" id="3437960at2759"/>
<comment type="subcellular location">
    <subcellularLocation>
        <location evidence="1">Nucleus</location>
    </subcellularLocation>
</comment>
<dbReference type="PROSITE" id="PS50157">
    <property type="entry name" value="ZINC_FINGER_C2H2_2"/>
    <property type="match status" value="8"/>
</dbReference>
<dbReference type="FunFam" id="3.30.160.60:FF:001119">
    <property type="entry name" value="zinc finger protein 408"/>
    <property type="match status" value="1"/>
</dbReference>
<sequence>MVEHRRCKHSFPLESLEYKYIYSSVDDSYTCKTCDTEMKTKEEVEVHMLTHEDKFVCGVCDDVFYSANKYSIHLRKHTDVELYKCPLCDYSTSRRTSISIHINRIHLKKFLYHCQFCGKGFQDVVTFKEHENIHMGADPLVCVVCDKKFSFTRNLVMHQVRNHTVTILGVPIKTHLKQCQMCKKTYSKTATLERHMKTHDKTIPKEKTHLCDTCGKGFARKDKLILHYRVHTGYKPYKCSYCEKSFTKKDYLVMHERIHSGEKPYCCVYCGKCFNQDASLRIHVRSHTGERPYICRICNNGFVSRAALNLHVYNCIRR</sequence>
<proteinExistence type="inferred from homology"/>
<evidence type="ECO:0000256" key="1">
    <source>
        <dbReference type="ARBA" id="ARBA00004123"/>
    </source>
</evidence>
<dbReference type="AlphaFoldDB" id="A0A0T6B6J7"/>
<dbReference type="EMBL" id="LJIG01009504">
    <property type="protein sequence ID" value="KRT82947.1"/>
    <property type="molecule type" value="Genomic_DNA"/>
</dbReference>
<feature type="domain" description="C2H2-type" evidence="9">
    <location>
        <begin position="177"/>
        <end position="204"/>
    </location>
</feature>
<keyword evidence="7" id="KW-0539">Nucleus</keyword>
<reference evidence="10 11" key="1">
    <citation type="submission" date="2015-09" db="EMBL/GenBank/DDBJ databases">
        <title>Draft genome of the scarab beetle Oryctes borbonicus.</title>
        <authorList>
            <person name="Meyer J.M."/>
            <person name="Markov G.V."/>
            <person name="Baskaran P."/>
            <person name="Herrmann M."/>
            <person name="Sommer R.J."/>
            <person name="Roedelsperger C."/>
        </authorList>
    </citation>
    <scope>NUCLEOTIDE SEQUENCE [LARGE SCALE GENOMIC DNA]</scope>
    <source>
        <strain evidence="10">OB123</strain>
        <tissue evidence="10">Whole animal</tissue>
    </source>
</reference>
<keyword evidence="5 8" id="KW-0863">Zinc-finger</keyword>
<dbReference type="FunFam" id="3.30.160.60:FF:001530">
    <property type="entry name" value="Zinc finger protein 268"/>
    <property type="match status" value="1"/>
</dbReference>
<evidence type="ECO:0000256" key="5">
    <source>
        <dbReference type="ARBA" id="ARBA00022771"/>
    </source>
</evidence>
<evidence type="ECO:0000259" key="9">
    <source>
        <dbReference type="PROSITE" id="PS50157"/>
    </source>
</evidence>
<evidence type="ECO:0000313" key="11">
    <source>
        <dbReference type="Proteomes" id="UP000051574"/>
    </source>
</evidence>
<keyword evidence="4" id="KW-0677">Repeat</keyword>
<dbReference type="InterPro" id="IPR013087">
    <property type="entry name" value="Znf_C2H2_type"/>
</dbReference>
<evidence type="ECO:0000256" key="7">
    <source>
        <dbReference type="ARBA" id="ARBA00023242"/>
    </source>
</evidence>